<dbReference type="InterPro" id="IPR005814">
    <property type="entry name" value="Aminotrans_3"/>
</dbReference>
<dbReference type="GO" id="GO:0008483">
    <property type="term" value="F:transaminase activity"/>
    <property type="evidence" value="ECO:0007669"/>
    <property type="project" value="InterPro"/>
</dbReference>
<dbReference type="InterPro" id="IPR049704">
    <property type="entry name" value="Aminotrans_3_PPA_site"/>
</dbReference>
<dbReference type="InterPro" id="IPR015424">
    <property type="entry name" value="PyrdxlP-dep_Trfase"/>
</dbReference>
<dbReference type="PIRSF" id="PIRSF000521">
    <property type="entry name" value="Transaminase_4ab_Lys_Orn"/>
    <property type="match status" value="1"/>
</dbReference>
<evidence type="ECO:0000256" key="3">
    <source>
        <dbReference type="ARBA" id="ARBA00022898"/>
    </source>
</evidence>
<accession>A0A6J7IQX7</accession>
<protein>
    <submittedName>
        <fullName evidence="4">Unannotated protein</fullName>
    </submittedName>
</protein>
<dbReference type="Pfam" id="PF00202">
    <property type="entry name" value="Aminotran_3"/>
    <property type="match status" value="1"/>
</dbReference>
<keyword evidence="3" id="KW-0663">Pyridoxal phosphate</keyword>
<dbReference type="GO" id="GO:0030170">
    <property type="term" value="F:pyridoxal phosphate binding"/>
    <property type="evidence" value="ECO:0007669"/>
    <property type="project" value="InterPro"/>
</dbReference>
<dbReference type="Gene3D" id="3.90.1150.10">
    <property type="entry name" value="Aspartate Aminotransferase, domain 1"/>
    <property type="match status" value="1"/>
</dbReference>
<organism evidence="4">
    <name type="scientific">freshwater metagenome</name>
    <dbReference type="NCBI Taxonomy" id="449393"/>
    <lineage>
        <taxon>unclassified sequences</taxon>
        <taxon>metagenomes</taxon>
        <taxon>ecological metagenomes</taxon>
    </lineage>
</organism>
<comment type="similarity">
    <text evidence="2">Belongs to the class-III pyridoxal-phosphate-dependent aminotransferase family.</text>
</comment>
<name>A0A6J7IQX7_9ZZZZ</name>
<comment type="cofactor">
    <cofactor evidence="1">
        <name>pyridoxal 5'-phosphate</name>
        <dbReference type="ChEBI" id="CHEBI:597326"/>
    </cofactor>
</comment>
<evidence type="ECO:0000256" key="1">
    <source>
        <dbReference type="ARBA" id="ARBA00001933"/>
    </source>
</evidence>
<dbReference type="SUPFAM" id="SSF53383">
    <property type="entry name" value="PLP-dependent transferases"/>
    <property type="match status" value="1"/>
</dbReference>
<dbReference type="PANTHER" id="PTHR43094">
    <property type="entry name" value="AMINOTRANSFERASE"/>
    <property type="match status" value="1"/>
</dbReference>
<evidence type="ECO:0000256" key="2">
    <source>
        <dbReference type="ARBA" id="ARBA00008954"/>
    </source>
</evidence>
<dbReference type="PROSITE" id="PS00600">
    <property type="entry name" value="AA_TRANSFER_CLASS_3"/>
    <property type="match status" value="1"/>
</dbReference>
<dbReference type="PANTHER" id="PTHR43094:SF1">
    <property type="entry name" value="AMINOTRANSFERASE CLASS-III"/>
    <property type="match status" value="1"/>
</dbReference>
<dbReference type="FunFam" id="3.40.640.10:FF:000004">
    <property type="entry name" value="Acetylornithine aminotransferase"/>
    <property type="match status" value="1"/>
</dbReference>
<dbReference type="InterPro" id="IPR015421">
    <property type="entry name" value="PyrdxlP-dep_Trfase_major"/>
</dbReference>
<dbReference type="CDD" id="cd00610">
    <property type="entry name" value="OAT_like"/>
    <property type="match status" value="1"/>
</dbReference>
<dbReference type="InterPro" id="IPR015422">
    <property type="entry name" value="PyrdxlP-dep_Trfase_small"/>
</dbReference>
<evidence type="ECO:0000313" key="4">
    <source>
        <dbReference type="EMBL" id="CAB4933155.1"/>
    </source>
</evidence>
<dbReference type="EMBL" id="CAFBNF010000023">
    <property type="protein sequence ID" value="CAB4933155.1"/>
    <property type="molecule type" value="Genomic_DNA"/>
</dbReference>
<gene>
    <name evidence="4" type="ORF">UFOPK3773_00372</name>
</gene>
<dbReference type="Gene3D" id="3.40.640.10">
    <property type="entry name" value="Type I PLP-dependent aspartate aminotransferase-like (Major domain)"/>
    <property type="match status" value="1"/>
</dbReference>
<reference evidence="4" key="1">
    <citation type="submission" date="2020-05" db="EMBL/GenBank/DDBJ databases">
        <authorList>
            <person name="Chiriac C."/>
            <person name="Salcher M."/>
            <person name="Ghai R."/>
            <person name="Kavagutti S V."/>
        </authorList>
    </citation>
    <scope>NUCLEOTIDE SEQUENCE</scope>
</reference>
<proteinExistence type="inferred from homology"/>
<dbReference type="AlphaFoldDB" id="A0A6J7IQX7"/>
<sequence>MTSSALLKQHLHRRYPTVDYGRGVYLYDTDGKRYLDGSGGPMTASLGHGVPEITAAIDEQLRHVAFTYRTQFTNQPAEELASRLTAKAPGDLNWAFFVSSGSEATEFAMRAALGYWREVGRPEKIKVLGRHISYHGMTLGSLSMSGHPGRRPDYGSLLHAFPVGPPAYQYRYARPGETEQDYAARSIAEFEAAVIAEDPASVAAVIVEPIVGAAGGVLVPPHGYLRRLREMCDRLDILLILDEVITGVGRTGDWFACSAEDVVPDLLVAGKGLSAGYSPVGAVLLREHVVSAFRDGSGVAPFGHTFSGNPLGAATCLAVLDYLESHDLLAAARQRGDQLQAGLLDLATRYRFIADVRGRGLLWGFELVEDPTTRRVPAASHNAATALVDACFDRGLIVYPAGIAPLNNSVIISPPLTIGADEVVELVRLLDGALEAIGHAPWLASRP</sequence>